<dbReference type="InterPro" id="IPR014729">
    <property type="entry name" value="Rossmann-like_a/b/a_fold"/>
</dbReference>
<dbReference type="InterPro" id="IPR020022">
    <property type="entry name" value="N-acetyl_sugar_amidoTrfase"/>
</dbReference>
<dbReference type="Proteomes" id="UP001204621">
    <property type="component" value="Unassembled WGS sequence"/>
</dbReference>
<accession>A0ABT2CW16</accession>
<reference evidence="1 2" key="1">
    <citation type="submission" date="2022-08" db="EMBL/GenBank/DDBJ databases">
        <title>Reclassification of Massilia species as members of the genera Telluria, Duganella, Pseudoduganella, Mokoshia gen. nov. and Zemynaea gen. nov. using orthogonal and non-orthogonal genome-based approaches.</title>
        <authorList>
            <person name="Bowman J.P."/>
        </authorList>
    </citation>
    <scope>NUCLEOTIDE SEQUENCE [LARGE SCALE GENOMIC DNA]</scope>
    <source>
        <strain evidence="1 2">JCM 31606</strain>
    </source>
</reference>
<evidence type="ECO:0000313" key="1">
    <source>
        <dbReference type="EMBL" id="MCS0658155.1"/>
    </source>
</evidence>
<evidence type="ECO:0000313" key="2">
    <source>
        <dbReference type="Proteomes" id="UP001204621"/>
    </source>
</evidence>
<dbReference type="RefSeq" id="WP_258811343.1">
    <property type="nucleotide sequence ID" value="NZ_JANUGU010000002.1"/>
</dbReference>
<protein>
    <submittedName>
        <fullName evidence="1">N-acetyl sugar amidotransferase</fullName>
    </submittedName>
</protein>
<name>A0ABT2CW16_9BURK</name>
<dbReference type="EMBL" id="JANUGU010000002">
    <property type="protein sequence ID" value="MCS0658155.1"/>
    <property type="molecule type" value="Genomic_DNA"/>
</dbReference>
<organism evidence="1 2">
    <name type="scientific">Massilia terrae</name>
    <dbReference type="NCBI Taxonomy" id="1811224"/>
    <lineage>
        <taxon>Bacteria</taxon>
        <taxon>Pseudomonadati</taxon>
        <taxon>Pseudomonadota</taxon>
        <taxon>Betaproteobacteria</taxon>
        <taxon>Burkholderiales</taxon>
        <taxon>Oxalobacteraceae</taxon>
        <taxon>Telluria group</taxon>
        <taxon>Massilia</taxon>
    </lineage>
</organism>
<dbReference type="CDD" id="cd01996">
    <property type="entry name" value="AANH_WbpG-like"/>
    <property type="match status" value="1"/>
</dbReference>
<sequence>MKKAVAMYKQMICTCCIMDASDPNISFDDTGLCDYCNNYQLVIKPNWHTDARGEAELAALAEKIAADGKGKDFDCIIGLSGGLDSSYAAYIAKEKMGLRPLLFHVDAGWNTDQAVGNIEKLVDGLGLDLYTEVINWEEMKDLQVAFFKSQIPDQDLPQDAAFFSSLYKFARKNKIKYVITGSNYSTECCREPEEWGGYLGIDRTLFEDIHRRFGRRPLKTFPLLDILVYKGMYQYLFGMEVAKPLNMVPFVKKDAEDELERRFGWKRFQHKHHESRFTRFYEDFWLPRKFGFHKRRAHFSSLIMTGQMTREQALDRIACPEMDEHFLAQEFEYVASKLDLSVDELQAIFEGENKTYRDYKNKRWLIGMGTNTLRMLGIEKRYFR</sequence>
<gene>
    <name evidence="1" type="ORF">NX778_08770</name>
</gene>
<keyword evidence="2" id="KW-1185">Reference proteome</keyword>
<dbReference type="Gene3D" id="3.40.50.620">
    <property type="entry name" value="HUPs"/>
    <property type="match status" value="1"/>
</dbReference>
<comment type="caution">
    <text evidence="1">The sequence shown here is derived from an EMBL/GenBank/DDBJ whole genome shotgun (WGS) entry which is preliminary data.</text>
</comment>
<dbReference type="SUPFAM" id="SSF52402">
    <property type="entry name" value="Adenine nucleotide alpha hydrolases-like"/>
    <property type="match status" value="1"/>
</dbReference>
<dbReference type="NCBIfam" id="TIGR03573">
    <property type="entry name" value="WbuX"/>
    <property type="match status" value="1"/>
</dbReference>
<proteinExistence type="predicted"/>